<feature type="region of interest" description="Disordered" evidence="10">
    <location>
        <begin position="78"/>
        <end position="103"/>
    </location>
</feature>
<feature type="region of interest" description="Disordered" evidence="10">
    <location>
        <begin position="1"/>
        <end position="62"/>
    </location>
</feature>
<dbReference type="PRINTS" id="PR00783">
    <property type="entry name" value="MINTRINSICP"/>
</dbReference>
<evidence type="ECO:0000256" key="4">
    <source>
        <dbReference type="ARBA" id="ARBA00022692"/>
    </source>
</evidence>
<evidence type="ECO:0000256" key="6">
    <source>
        <dbReference type="ARBA" id="ARBA00022989"/>
    </source>
</evidence>
<dbReference type="SUPFAM" id="SSF81338">
    <property type="entry name" value="Aquaporin-like"/>
    <property type="match status" value="1"/>
</dbReference>
<comment type="subcellular location">
    <subcellularLocation>
        <location evidence="1">Membrane</location>
        <topology evidence="1">Multi-pass membrane protein</topology>
    </subcellularLocation>
</comment>
<comment type="catalytic activity">
    <reaction evidence="8">
        <text>H2O(in) = H2O(out)</text>
        <dbReference type="Rhea" id="RHEA:29667"/>
        <dbReference type="ChEBI" id="CHEBI:15377"/>
    </reaction>
</comment>
<accession>A0ABY7D9T7</accession>
<evidence type="ECO:0000256" key="10">
    <source>
        <dbReference type="SAM" id="MobiDB-lite"/>
    </source>
</evidence>
<gene>
    <name evidence="12" type="ORF">PtA15_18A418</name>
</gene>
<evidence type="ECO:0000256" key="2">
    <source>
        <dbReference type="ARBA" id="ARBA00006175"/>
    </source>
</evidence>
<evidence type="ECO:0000256" key="9">
    <source>
        <dbReference type="RuleBase" id="RU000477"/>
    </source>
</evidence>
<feature type="transmembrane region" description="Helical" evidence="11">
    <location>
        <begin position="291"/>
        <end position="313"/>
    </location>
</feature>
<protein>
    <recommendedName>
        <fullName evidence="14">Aquaporin</fullName>
    </recommendedName>
</protein>
<proteinExistence type="inferred from homology"/>
<keyword evidence="6 11" id="KW-1133">Transmembrane helix</keyword>
<dbReference type="InterPro" id="IPR023271">
    <property type="entry name" value="Aquaporin-like"/>
</dbReference>
<dbReference type="PANTHER" id="PTHR43829:SF9">
    <property type="entry name" value="AQUAPORIN-9"/>
    <property type="match status" value="1"/>
</dbReference>
<dbReference type="CDD" id="cd00333">
    <property type="entry name" value="MIP"/>
    <property type="match status" value="1"/>
</dbReference>
<feature type="transmembrane region" description="Helical" evidence="11">
    <location>
        <begin position="154"/>
        <end position="180"/>
    </location>
</feature>
<dbReference type="Pfam" id="PF00230">
    <property type="entry name" value="MIP"/>
    <property type="match status" value="1"/>
</dbReference>
<dbReference type="PANTHER" id="PTHR43829">
    <property type="entry name" value="AQUAPORIN OR AQUAGLYCEROPORIN RELATED"/>
    <property type="match status" value="1"/>
</dbReference>
<keyword evidence="13" id="KW-1185">Reference proteome</keyword>
<evidence type="ECO:0000313" key="13">
    <source>
        <dbReference type="Proteomes" id="UP001164743"/>
    </source>
</evidence>
<dbReference type="GeneID" id="77805849"/>
<dbReference type="NCBIfam" id="TIGR00861">
    <property type="entry name" value="MIP"/>
    <property type="match status" value="1"/>
</dbReference>
<dbReference type="InterPro" id="IPR022357">
    <property type="entry name" value="MIP_CS"/>
</dbReference>
<keyword evidence="4 9" id="KW-0812">Transmembrane</keyword>
<evidence type="ECO:0000256" key="3">
    <source>
        <dbReference type="ARBA" id="ARBA00022448"/>
    </source>
</evidence>
<feature type="compositionally biased region" description="Basic and acidic residues" evidence="10">
    <location>
        <begin position="32"/>
        <end position="60"/>
    </location>
</feature>
<feature type="transmembrane region" description="Helical" evidence="11">
    <location>
        <begin position="201"/>
        <end position="221"/>
    </location>
</feature>
<dbReference type="Gene3D" id="1.20.1080.10">
    <property type="entry name" value="Glycerol uptake facilitator protein"/>
    <property type="match status" value="1"/>
</dbReference>
<evidence type="ECO:0000256" key="8">
    <source>
        <dbReference type="ARBA" id="ARBA00034651"/>
    </source>
</evidence>
<organism evidence="12 13">
    <name type="scientific">Puccinia triticina</name>
    <dbReference type="NCBI Taxonomy" id="208348"/>
    <lineage>
        <taxon>Eukaryota</taxon>
        <taxon>Fungi</taxon>
        <taxon>Dikarya</taxon>
        <taxon>Basidiomycota</taxon>
        <taxon>Pucciniomycotina</taxon>
        <taxon>Pucciniomycetes</taxon>
        <taxon>Pucciniales</taxon>
        <taxon>Pucciniaceae</taxon>
        <taxon>Puccinia</taxon>
    </lineage>
</organism>
<keyword evidence="5" id="KW-0677">Repeat</keyword>
<keyword evidence="7 11" id="KW-0472">Membrane</keyword>
<evidence type="ECO:0000256" key="7">
    <source>
        <dbReference type="ARBA" id="ARBA00023136"/>
    </source>
</evidence>
<dbReference type="InterPro" id="IPR000425">
    <property type="entry name" value="MIP"/>
</dbReference>
<name>A0ABY7D9T7_9BASI</name>
<evidence type="ECO:0008006" key="14">
    <source>
        <dbReference type="Google" id="ProtNLM"/>
    </source>
</evidence>
<dbReference type="Proteomes" id="UP001164743">
    <property type="component" value="Chromosome 18A"/>
</dbReference>
<dbReference type="InterPro" id="IPR050363">
    <property type="entry name" value="MIP/Aquaporin"/>
</dbReference>
<evidence type="ECO:0000256" key="11">
    <source>
        <dbReference type="SAM" id="Phobius"/>
    </source>
</evidence>
<dbReference type="RefSeq" id="XP_053028913.1">
    <property type="nucleotide sequence ID" value="XM_053164954.1"/>
</dbReference>
<feature type="transmembrane region" description="Helical" evidence="11">
    <location>
        <begin position="116"/>
        <end position="134"/>
    </location>
</feature>
<dbReference type="PRINTS" id="PR02019">
    <property type="entry name" value="AQUAPORIN7"/>
</dbReference>
<feature type="transmembrane region" description="Helical" evidence="11">
    <location>
        <begin position="256"/>
        <end position="279"/>
    </location>
</feature>
<evidence type="ECO:0000256" key="1">
    <source>
        <dbReference type="ARBA" id="ARBA00004141"/>
    </source>
</evidence>
<dbReference type="EMBL" id="CP110438">
    <property type="protein sequence ID" value="WAQ93358.1"/>
    <property type="molecule type" value="Genomic_DNA"/>
</dbReference>
<sequence length="449" mass="49167">MMAPTYSRPRSRASSQGSSSGQSVVLNTPHDPTPEDKLGPHEHDELLSQDSPRKPPRLPDIDYQLPYDSALPDIDLQRQLPPHRNLPPTFSVQADPPAPKEPAPSVVVRFKRATRVFWAEFFGTAILALFGTAANNQVALSNSPLVSSAPAGSYICVALGWALAVMLGVFVSAGISGGHINPAITLSLAIFRRFPWYKVPVYWLAQFSGAVTGAAFTYWNYSSAISLYEGGAGIRTIEKTGGLFFTNPLSDALPYASNYLCFYNEVLMTAILMIFVVATGDEGNTSPPKNMAPFVVFWVVFGLASTLGMQTSFSLNPARDLGPRIVTWLAGYGGGVWSVRSSYWFSVAILGPVFGAILGCFIYDFFIATEKVPDCALHQPKDIRGLVKKFRDVTPIKDPEQTNLTKFERQRPARVEFPTGRRHPTHVDEVSITGSARTTSHRYTNLTRG</sequence>
<comment type="similarity">
    <text evidence="2 9">Belongs to the MIP/aquaporin (TC 1.A.8) family.</text>
</comment>
<evidence type="ECO:0000313" key="12">
    <source>
        <dbReference type="EMBL" id="WAQ93358.1"/>
    </source>
</evidence>
<evidence type="ECO:0000256" key="5">
    <source>
        <dbReference type="ARBA" id="ARBA00022737"/>
    </source>
</evidence>
<keyword evidence="3 9" id="KW-0813">Transport</keyword>
<feature type="transmembrane region" description="Helical" evidence="11">
    <location>
        <begin position="343"/>
        <end position="363"/>
    </location>
</feature>
<reference evidence="12" key="1">
    <citation type="submission" date="2022-10" db="EMBL/GenBank/DDBJ databases">
        <title>Puccinia triticina Genome sequencing and assembly.</title>
        <authorList>
            <person name="Li C."/>
        </authorList>
    </citation>
    <scope>NUCLEOTIDE SEQUENCE</scope>
    <source>
        <strain evidence="12">Pt15</strain>
    </source>
</reference>
<dbReference type="PROSITE" id="PS00221">
    <property type="entry name" value="MIP"/>
    <property type="match status" value="1"/>
</dbReference>
<feature type="compositionally biased region" description="Low complexity" evidence="10">
    <location>
        <begin position="12"/>
        <end position="23"/>
    </location>
</feature>